<dbReference type="CDD" id="cd00534">
    <property type="entry name" value="DHNA_DHNTPE"/>
    <property type="match status" value="1"/>
</dbReference>
<evidence type="ECO:0000256" key="5">
    <source>
        <dbReference type="ARBA" id="ARBA00023239"/>
    </source>
</evidence>
<evidence type="ECO:0000256" key="2">
    <source>
        <dbReference type="ARBA" id="ARBA00005013"/>
    </source>
</evidence>
<dbReference type="EC" id="4.1.2.25" evidence="6"/>
<dbReference type="RefSeq" id="WP_110397336.1">
    <property type="nucleotide sequence ID" value="NZ_JADIJL010000023.1"/>
</dbReference>
<dbReference type="FunFam" id="3.30.1130.10:FF:000003">
    <property type="entry name" value="7,8-dihydroneopterin aldolase"/>
    <property type="match status" value="1"/>
</dbReference>
<sequence>MDKIILNKLSFYGFHGLFKEEKKLGQRFLVDVELFTSLKKAGTTDHMNDSIDYGKAYEKIKGIVEGEAKNLIEAVAEDVANELLQSFSTLQACSVTVTKPDPPINGHYDSVAVQIYRERER</sequence>
<proteinExistence type="inferred from homology"/>
<evidence type="ECO:0000256" key="1">
    <source>
        <dbReference type="ARBA" id="ARBA00001353"/>
    </source>
</evidence>
<dbReference type="GO" id="GO:0046654">
    <property type="term" value="P:tetrahydrofolate biosynthetic process"/>
    <property type="evidence" value="ECO:0007669"/>
    <property type="project" value="UniProtKB-UniRule"/>
</dbReference>
<comment type="caution">
    <text evidence="8">The sequence shown here is derived from an EMBL/GenBank/DDBJ whole genome shotgun (WGS) entry which is preliminary data.</text>
</comment>
<dbReference type="InterPro" id="IPR006157">
    <property type="entry name" value="FolB_dom"/>
</dbReference>
<dbReference type="EMBL" id="QJJQ01000021">
    <property type="protein sequence ID" value="PXW81571.1"/>
    <property type="molecule type" value="Genomic_DNA"/>
</dbReference>
<dbReference type="NCBIfam" id="TIGR00525">
    <property type="entry name" value="folB"/>
    <property type="match status" value="1"/>
</dbReference>
<dbReference type="GO" id="GO:0005737">
    <property type="term" value="C:cytoplasm"/>
    <property type="evidence" value="ECO:0007669"/>
    <property type="project" value="TreeGrafter"/>
</dbReference>
<feature type="domain" description="Dihydroneopterin aldolase/epimerase" evidence="7">
    <location>
        <begin position="4"/>
        <end position="117"/>
    </location>
</feature>
<keyword evidence="5 6" id="KW-0456">Lyase</keyword>
<evidence type="ECO:0000256" key="3">
    <source>
        <dbReference type="ARBA" id="ARBA00005708"/>
    </source>
</evidence>
<dbReference type="GO" id="GO:0046656">
    <property type="term" value="P:folic acid biosynthetic process"/>
    <property type="evidence" value="ECO:0007669"/>
    <property type="project" value="UniProtKB-UniRule"/>
</dbReference>
<dbReference type="Pfam" id="PF02152">
    <property type="entry name" value="FolB"/>
    <property type="match status" value="1"/>
</dbReference>
<dbReference type="UniPathway" id="UPA00077">
    <property type="reaction ID" value="UER00154"/>
</dbReference>
<dbReference type="Gene3D" id="3.30.1130.10">
    <property type="match status" value="1"/>
</dbReference>
<dbReference type="InterPro" id="IPR006156">
    <property type="entry name" value="Dihydroneopterin_aldolase"/>
</dbReference>
<dbReference type="SMART" id="SM00905">
    <property type="entry name" value="FolB"/>
    <property type="match status" value="1"/>
</dbReference>
<dbReference type="SUPFAM" id="SSF55620">
    <property type="entry name" value="Tetrahydrobiopterin biosynthesis enzymes-like"/>
    <property type="match status" value="1"/>
</dbReference>
<evidence type="ECO:0000259" key="7">
    <source>
        <dbReference type="SMART" id="SM00905"/>
    </source>
</evidence>
<comment type="catalytic activity">
    <reaction evidence="1 6">
        <text>7,8-dihydroneopterin = 6-hydroxymethyl-7,8-dihydropterin + glycolaldehyde</text>
        <dbReference type="Rhea" id="RHEA:10540"/>
        <dbReference type="ChEBI" id="CHEBI:17001"/>
        <dbReference type="ChEBI" id="CHEBI:17071"/>
        <dbReference type="ChEBI" id="CHEBI:44841"/>
        <dbReference type="EC" id="4.1.2.25"/>
    </reaction>
</comment>
<dbReference type="NCBIfam" id="TIGR00526">
    <property type="entry name" value="folB_dom"/>
    <property type="match status" value="1"/>
</dbReference>
<dbReference type="AlphaFoldDB" id="A0A2V3VKY9"/>
<dbReference type="Proteomes" id="UP000247978">
    <property type="component" value="Unassembled WGS sequence"/>
</dbReference>
<keyword evidence="4 6" id="KW-0289">Folate biosynthesis</keyword>
<evidence type="ECO:0000256" key="6">
    <source>
        <dbReference type="RuleBase" id="RU362079"/>
    </source>
</evidence>
<evidence type="ECO:0000256" key="4">
    <source>
        <dbReference type="ARBA" id="ARBA00022909"/>
    </source>
</evidence>
<comment type="function">
    <text evidence="6">Catalyzes the conversion of 7,8-dihydroneopterin to 6-hydroxymethyl-7,8-dihydropterin.</text>
</comment>
<accession>A0A2V3VKY9</accession>
<dbReference type="OrthoDB" id="9803748at2"/>
<dbReference type="PANTHER" id="PTHR42844">
    <property type="entry name" value="DIHYDRONEOPTERIN ALDOLASE 1-RELATED"/>
    <property type="match status" value="1"/>
</dbReference>
<reference evidence="8 9" key="1">
    <citation type="submission" date="2018-05" db="EMBL/GenBank/DDBJ databases">
        <title>Genomic Encyclopedia of Type Strains, Phase IV (KMG-IV): sequencing the most valuable type-strain genomes for metagenomic binning, comparative biology and taxonomic classification.</title>
        <authorList>
            <person name="Goeker M."/>
        </authorList>
    </citation>
    <scope>NUCLEOTIDE SEQUENCE [LARGE SCALE GENOMIC DNA]</scope>
    <source>
        <strain evidence="8 9">DSM 28556</strain>
    </source>
</reference>
<gene>
    <name evidence="8" type="ORF">DFR56_12167</name>
</gene>
<dbReference type="PANTHER" id="PTHR42844:SF1">
    <property type="entry name" value="DIHYDRONEOPTERIN ALDOLASE 1-RELATED"/>
    <property type="match status" value="1"/>
</dbReference>
<protein>
    <recommendedName>
        <fullName evidence="6">7,8-dihydroneopterin aldolase</fullName>
        <ecNumber evidence="6">4.1.2.25</ecNumber>
    </recommendedName>
</protein>
<comment type="pathway">
    <text evidence="2 6">Cofactor biosynthesis; tetrahydrofolate biosynthesis; 2-amino-4-hydroxy-6-hydroxymethyl-7,8-dihydropteridine diphosphate from 7,8-dihydroneopterin triphosphate: step 3/4.</text>
</comment>
<dbReference type="GO" id="GO:0004150">
    <property type="term" value="F:dihydroneopterin aldolase activity"/>
    <property type="evidence" value="ECO:0007669"/>
    <property type="project" value="UniProtKB-UniRule"/>
</dbReference>
<comment type="similarity">
    <text evidence="3 6">Belongs to the DHNA family.</text>
</comment>
<keyword evidence="9" id="KW-1185">Reference proteome</keyword>
<dbReference type="InterPro" id="IPR043133">
    <property type="entry name" value="GTP-CH-I_C/QueF"/>
</dbReference>
<evidence type="ECO:0000313" key="8">
    <source>
        <dbReference type="EMBL" id="PXW81571.1"/>
    </source>
</evidence>
<evidence type="ECO:0000313" key="9">
    <source>
        <dbReference type="Proteomes" id="UP000247978"/>
    </source>
</evidence>
<name>A0A2V3VKY9_9BACI</name>
<organism evidence="8 9">
    <name type="scientific">Pseudogracilibacillus auburnensis</name>
    <dbReference type="NCBI Taxonomy" id="1494959"/>
    <lineage>
        <taxon>Bacteria</taxon>
        <taxon>Bacillati</taxon>
        <taxon>Bacillota</taxon>
        <taxon>Bacilli</taxon>
        <taxon>Bacillales</taxon>
        <taxon>Bacillaceae</taxon>
        <taxon>Pseudogracilibacillus</taxon>
    </lineage>
</organism>